<protein>
    <submittedName>
        <fullName evidence="2">Transposase</fullName>
    </submittedName>
</protein>
<evidence type="ECO:0000313" key="2">
    <source>
        <dbReference type="EMBL" id="MFC3659273.1"/>
    </source>
</evidence>
<evidence type="ECO:0000313" key="3">
    <source>
        <dbReference type="Proteomes" id="UP001595724"/>
    </source>
</evidence>
<dbReference type="SUPFAM" id="SSF143422">
    <property type="entry name" value="Transposase IS200-like"/>
    <property type="match status" value="1"/>
</dbReference>
<evidence type="ECO:0000259" key="1">
    <source>
        <dbReference type="SMART" id="SM01321"/>
    </source>
</evidence>
<dbReference type="Pfam" id="PF01797">
    <property type="entry name" value="Y1_Tnp"/>
    <property type="match status" value="1"/>
</dbReference>
<dbReference type="InterPro" id="IPR036515">
    <property type="entry name" value="Transposase_17_sf"/>
</dbReference>
<proteinExistence type="predicted"/>
<feature type="domain" description="Transposase IS200-like" evidence="1">
    <location>
        <begin position="9"/>
        <end position="124"/>
    </location>
</feature>
<accession>A0ABV7URE1</accession>
<dbReference type="Gene3D" id="3.30.70.1290">
    <property type="entry name" value="Transposase IS200-like"/>
    <property type="match status" value="1"/>
</dbReference>
<reference evidence="3" key="1">
    <citation type="journal article" date="2019" name="Int. J. Syst. Evol. Microbiol.">
        <title>The Global Catalogue of Microorganisms (GCM) 10K type strain sequencing project: providing services to taxonomists for standard genome sequencing and annotation.</title>
        <authorList>
            <consortium name="The Broad Institute Genomics Platform"/>
            <consortium name="The Broad Institute Genome Sequencing Center for Infectious Disease"/>
            <person name="Wu L."/>
            <person name="Ma J."/>
        </authorList>
    </citation>
    <scope>NUCLEOTIDE SEQUENCE [LARGE SCALE GENOMIC DNA]</scope>
    <source>
        <strain evidence="3">KCTC 42211</strain>
    </source>
</reference>
<dbReference type="InterPro" id="IPR002686">
    <property type="entry name" value="Transposase_17"/>
</dbReference>
<gene>
    <name evidence="2" type="ORF">ACFOM9_04155</name>
</gene>
<dbReference type="EMBL" id="JBHRYF010000001">
    <property type="protein sequence ID" value="MFC3659273.1"/>
    <property type="molecule type" value="Genomic_DNA"/>
</dbReference>
<dbReference type="PANTHER" id="PTHR34322">
    <property type="entry name" value="TRANSPOSASE, Y1_TNP DOMAIN-CONTAINING"/>
    <property type="match status" value="1"/>
</dbReference>
<dbReference type="PANTHER" id="PTHR34322:SF2">
    <property type="entry name" value="TRANSPOSASE IS200-LIKE DOMAIN-CONTAINING PROTEIN"/>
    <property type="match status" value="1"/>
</dbReference>
<keyword evidence="3" id="KW-1185">Reference proteome</keyword>
<organism evidence="2 3">
    <name type="scientific">Luteimonas notoginsengisoli</name>
    <dbReference type="NCBI Taxonomy" id="1578200"/>
    <lineage>
        <taxon>Bacteria</taxon>
        <taxon>Pseudomonadati</taxon>
        <taxon>Pseudomonadota</taxon>
        <taxon>Gammaproteobacteria</taxon>
        <taxon>Lysobacterales</taxon>
        <taxon>Lysobacteraceae</taxon>
        <taxon>Luteimonas</taxon>
    </lineage>
</organism>
<name>A0ABV7URE1_9GAMM</name>
<dbReference type="Proteomes" id="UP001595724">
    <property type="component" value="Unassembled WGS sequence"/>
</dbReference>
<dbReference type="SMART" id="SM01321">
    <property type="entry name" value="Y1_Tnp"/>
    <property type="match status" value="1"/>
</dbReference>
<comment type="caution">
    <text evidence="2">The sequence shown here is derived from an EMBL/GenBank/DDBJ whole genome shotgun (WGS) entry which is preliminary data.</text>
</comment>
<sequence length="233" mass="26444">MPRQPRLELPGVPMHVTQRGVNRCAIFLDDTDRHHYRRLLRAACHVYDVRVHAFVLMDNHVHLLVSSCVAGAVSKMMRGAGQAYVQAFNARHGRCGTLWQGRFKSCLVDSERYLLTVLRYIELNPVRAAMVALPEDYRWSSVHTHLGMANDPLLTPHPVYMGLGDDPDSRAAVYRSWLRSAMDDEALASVRRHLAQERVLGDLRFQAMVEKALNRPVICRPRGRPAIAKNQMG</sequence>
<dbReference type="RefSeq" id="WP_386706440.1">
    <property type="nucleotide sequence ID" value="NZ_JBHRYF010000001.1"/>
</dbReference>